<gene>
    <name evidence="2" type="ORF">NGAL_HAMBI1145_60740</name>
</gene>
<dbReference type="AlphaFoldDB" id="A0A0T7G3D2"/>
<feature type="region of interest" description="Disordered" evidence="1">
    <location>
        <begin position="25"/>
        <end position="57"/>
    </location>
</feature>
<feature type="non-terminal residue" evidence="2">
    <location>
        <position position="1"/>
    </location>
</feature>
<name>A0A0T7G3D2_NEOGA</name>
<accession>A0A0T7G3D2</accession>
<proteinExistence type="predicted"/>
<sequence length="57" mass="6149">GHLPHGWGDYKWRDRRSPANVVRPDCAQDETSHVKRGASAQAISPPVGEMPGRAEGG</sequence>
<evidence type="ECO:0000313" key="2">
    <source>
        <dbReference type="EMBL" id="CDZ41854.1"/>
    </source>
</evidence>
<protein>
    <submittedName>
        <fullName evidence="2">Uncharacterized protein</fullName>
    </submittedName>
</protein>
<evidence type="ECO:0000256" key="1">
    <source>
        <dbReference type="SAM" id="MobiDB-lite"/>
    </source>
</evidence>
<organism evidence="2 3">
    <name type="scientific">Neorhizobium galegae bv. officinalis</name>
    <dbReference type="NCBI Taxonomy" id="323656"/>
    <lineage>
        <taxon>Bacteria</taxon>
        <taxon>Pseudomonadati</taxon>
        <taxon>Pseudomonadota</taxon>
        <taxon>Alphaproteobacteria</taxon>
        <taxon>Hyphomicrobiales</taxon>
        <taxon>Rhizobiaceae</taxon>
        <taxon>Rhizobium/Agrobacterium group</taxon>
        <taxon>Neorhizobium</taxon>
    </lineage>
</organism>
<dbReference type="EMBL" id="CCRH01000066">
    <property type="protein sequence ID" value="CDZ41854.1"/>
    <property type="molecule type" value="Genomic_DNA"/>
</dbReference>
<reference evidence="2 3" key="1">
    <citation type="submission" date="2014-08" db="EMBL/GenBank/DDBJ databases">
        <authorList>
            <person name="Chen Y.-H."/>
        </authorList>
    </citation>
    <scope>NUCLEOTIDE SEQUENCE [LARGE SCALE GENOMIC DNA]</scope>
</reference>
<evidence type="ECO:0000313" key="3">
    <source>
        <dbReference type="Proteomes" id="UP000046176"/>
    </source>
</evidence>
<dbReference type="Proteomes" id="UP000046176">
    <property type="component" value="Unassembled WGS sequence"/>
</dbReference>
<feature type="non-terminal residue" evidence="2">
    <location>
        <position position="57"/>
    </location>
</feature>